<feature type="chain" id="PRO_5045513514" description="Acetyltransferase (GNAT) family protein" evidence="1">
    <location>
        <begin position="17"/>
        <end position="223"/>
    </location>
</feature>
<reference evidence="2 3" key="1">
    <citation type="submission" date="2021-05" db="EMBL/GenBank/DDBJ databases">
        <title>Bacteria Genome sequencing.</title>
        <authorList>
            <person name="Takabe Y."/>
            <person name="Nakajima Y."/>
            <person name="Suzuki S."/>
            <person name="Shiozaki T."/>
        </authorList>
    </citation>
    <scope>NUCLEOTIDE SEQUENCE [LARGE SCALE GENOMIC DNA]</scope>
    <source>
        <strain evidence="2 3">AI_62</strain>
    </source>
</reference>
<keyword evidence="3" id="KW-1185">Reference proteome</keyword>
<gene>
    <name evidence="2" type="ORF">JANAI62_14830</name>
</gene>
<comment type="caution">
    <text evidence="2">The sequence shown here is derived from an EMBL/GenBank/DDBJ whole genome shotgun (WGS) entry which is preliminary data.</text>
</comment>
<accession>A0ABQ4NKV1</accession>
<evidence type="ECO:0000313" key="3">
    <source>
        <dbReference type="Proteomes" id="UP000786693"/>
    </source>
</evidence>
<dbReference type="EMBL" id="BPFH01000002">
    <property type="protein sequence ID" value="GIT94860.1"/>
    <property type="molecule type" value="Genomic_DNA"/>
</dbReference>
<dbReference type="Pfam" id="PF11150">
    <property type="entry name" value="DUF2927"/>
    <property type="match status" value="1"/>
</dbReference>
<dbReference type="RefSeq" id="WP_220748357.1">
    <property type="nucleotide sequence ID" value="NZ_BPFH01000002.1"/>
</dbReference>
<dbReference type="InterPro" id="IPR021323">
    <property type="entry name" value="DUF2927"/>
</dbReference>
<dbReference type="Proteomes" id="UP000786693">
    <property type="component" value="Unassembled WGS sequence"/>
</dbReference>
<evidence type="ECO:0008006" key="4">
    <source>
        <dbReference type="Google" id="ProtNLM"/>
    </source>
</evidence>
<sequence>MKLAAALVLLTAPAMAQEFIEAEGPLSDDDFYRAIACAASPGGDCRKPLLYWPAHKRDSVTVALVSVTDVLVPYRRALYEAGLDAALDQINALEAGVRLQRVATDAADIAIHVVATAPGQVMADTGVPALDGNVLPLGRVALRARDSEIKEALIAVSAQARRREIASILLEEITQALGLMTDISGPAYHRSVFSETSNSVVRLRGQDAMVVRRHYGPQIEEDS</sequence>
<organism evidence="2 3">
    <name type="scientific">Jannaschia pagri</name>
    <dbReference type="NCBI Taxonomy" id="2829797"/>
    <lineage>
        <taxon>Bacteria</taxon>
        <taxon>Pseudomonadati</taxon>
        <taxon>Pseudomonadota</taxon>
        <taxon>Alphaproteobacteria</taxon>
        <taxon>Rhodobacterales</taxon>
        <taxon>Roseobacteraceae</taxon>
        <taxon>Jannaschia</taxon>
    </lineage>
</organism>
<evidence type="ECO:0000313" key="2">
    <source>
        <dbReference type="EMBL" id="GIT94860.1"/>
    </source>
</evidence>
<protein>
    <recommendedName>
        <fullName evidence="4">Acetyltransferase (GNAT) family protein</fullName>
    </recommendedName>
</protein>
<proteinExistence type="predicted"/>
<keyword evidence="1" id="KW-0732">Signal</keyword>
<name>A0ABQ4NKV1_9RHOB</name>
<evidence type="ECO:0000256" key="1">
    <source>
        <dbReference type="SAM" id="SignalP"/>
    </source>
</evidence>
<feature type="signal peptide" evidence="1">
    <location>
        <begin position="1"/>
        <end position="16"/>
    </location>
</feature>